<accession>A0A9D5D935</accession>
<protein>
    <recommendedName>
        <fullName evidence="2">separase</fullName>
        <ecNumber evidence="2">3.4.22.49</ecNumber>
    </recommendedName>
</protein>
<dbReference type="GO" id="GO:0005634">
    <property type="term" value="C:nucleus"/>
    <property type="evidence" value="ECO:0007669"/>
    <property type="project" value="InterPro"/>
</dbReference>
<evidence type="ECO:0000256" key="4">
    <source>
        <dbReference type="ARBA" id="ARBA00022829"/>
    </source>
</evidence>
<keyword evidence="4" id="KW-0159">Chromosome partition</keyword>
<feature type="domain" description="Peptidase C50" evidence="5">
    <location>
        <begin position="1801"/>
        <end position="1895"/>
    </location>
</feature>
<dbReference type="GO" id="GO:0004197">
    <property type="term" value="F:cysteine-type endopeptidase activity"/>
    <property type="evidence" value="ECO:0007669"/>
    <property type="project" value="InterPro"/>
</dbReference>
<dbReference type="InterPro" id="IPR005314">
    <property type="entry name" value="Peptidase_C50"/>
</dbReference>
<dbReference type="GO" id="GO:0005737">
    <property type="term" value="C:cytoplasm"/>
    <property type="evidence" value="ECO:0007669"/>
    <property type="project" value="TreeGrafter"/>
</dbReference>
<dbReference type="Proteomes" id="UP001085076">
    <property type="component" value="Miscellaneous, Linkage group lg01"/>
</dbReference>
<evidence type="ECO:0000256" key="1">
    <source>
        <dbReference type="ARBA" id="ARBA00000451"/>
    </source>
</evidence>
<dbReference type="PROSITE" id="PS51700">
    <property type="entry name" value="SEPARIN"/>
    <property type="match status" value="1"/>
</dbReference>
<name>A0A9D5D935_9LILI</name>
<dbReference type="Pfam" id="PF25113">
    <property type="entry name" value="TPR_ESP1_2nd"/>
    <property type="match status" value="1"/>
</dbReference>
<dbReference type="InterPro" id="IPR056933">
    <property type="entry name" value="TPR_ESP1"/>
</dbReference>
<organism evidence="6 7">
    <name type="scientific">Dioscorea zingiberensis</name>
    <dbReference type="NCBI Taxonomy" id="325984"/>
    <lineage>
        <taxon>Eukaryota</taxon>
        <taxon>Viridiplantae</taxon>
        <taxon>Streptophyta</taxon>
        <taxon>Embryophyta</taxon>
        <taxon>Tracheophyta</taxon>
        <taxon>Spermatophyta</taxon>
        <taxon>Magnoliopsida</taxon>
        <taxon>Liliopsida</taxon>
        <taxon>Dioscoreales</taxon>
        <taxon>Dioscoreaceae</taxon>
        <taxon>Dioscorea</taxon>
    </lineage>
</organism>
<comment type="caution">
    <text evidence="6">The sequence shown here is derived from an EMBL/GenBank/DDBJ whole genome shotgun (WGS) entry which is preliminary data.</text>
</comment>
<dbReference type="GO" id="GO:0072686">
    <property type="term" value="C:mitotic spindle"/>
    <property type="evidence" value="ECO:0007669"/>
    <property type="project" value="TreeGrafter"/>
</dbReference>
<sequence>MESDEEPSSLLALLEGSDYRGLHCRVSSFLKPFHHFLSSANGSKSTKKDKKIRDLCTKFLPFLNSLIKILSKHCSQPPKSIPDREAMAAELFPIYRLYIDCMNCVAPALVLKPYSDLLWRVSYIRRLCEWDRYREAEEEGLAVLSELRSRIGGDAAKLLPEPLGDFQNPELAADVIHVVRWLAKCVYSRESFLEEDYQRVLALVDQVQPWLRVADCEASEKLLGTIVWQLYNCTLFMMEHFSNFNEDLVCSFCMATLAECSKSSRKIDLIKHNTVNANDILDLLYHFATKCQNQSAVMCKEAGEFLLDIAADFLQVLPQIACILTFYAAGLFFMPISQKARHTDVSSEGSKSTSAITLFLENEVLLGSLARSLCALQRYVKQCPKKVSELPKPWIYKTCTSSHEQVSLLTYVHALGFFCSPLSETIRTIWEHNCCGKDALQFPARVNCIQDAFHQFCDVLLFGLSNASDEVADKLRKHLLEAACGAIAGFKVASLTYGNFQKSISCIQQVITMNLLRPQDLRYVAVSLYNVGVDLYNSKHLEQIVFKEFQNCPVEDNVPLLYSILSSSSRRFSTVSLGTILEQELIAYAEMEVKHPVFCRVMQHKIIDILLQEMYTEKDYSLQRAKVLVSNSRLARMGGIDAMKLSIQLLSEAISLLEDFSAGPDNHDTSSHQLALTYCLRALCSQEADNVSEVILHDISQALKIWSTMDVMTSSLCKAEAMRAIPLLYHIADLLSLKGFMQLQNEIYKQIIILYKLKNVSMEECLTILLGGRWLNHAICGSPLDEAFIMMLYKRFNIPANSADFWVNAIKSSSPLLLGLKQKLSISTSHWTRVVNQQSKGSSSLAVTPEDITEAASAIMAHGPVSSNSAFIAGCLYYDLSERFSSSGRLVEGLLYATEALRLRKLVLFRFFKHSYHVKASKVAQTVDIHQLEAWGSLIAIFWPDIAKEEKSTGPVLSPWNILKCYLESLMQVGNLYELTRNAEDAELLFLVGKNICCVLGLPIFRVMFELLLGKLYLKREHPNLAESEINSAKQTLADCTTGTVCSHCKLILDASLLMRYGDLKQVLSDKNEQLPTGQSQPPTLGVYTSAFEKLNLAELKCPFHYCEDKNTKIVNSDDPSLKHVGFSTIAASHLSDEAKQLEVCEYCSPSEAKMAFHYQPNPKQNSEMPSSLLVDNEGPHLNLDIKKPRRSTRARNASKLVQEVISSKCDDVRRTRSGFQFSHSAQSDAEAQHECSKILNHSTHSQGGRQTESTNNGCDEGCRCHGTICWRCLCRRVVESGSVLGMIYIKREYQRRHLLLSLLHRIRKCTEAYREVHDVHEIFWRSTYVLYNRKLLSEAYSGIPHCMLLELLGRKSPADLFAIEQARLLYDVCWCSLKHIFSEKHSSSADCCLLSDIKLPTIVSWLLQSFLICRHVPLLLKKVTRLLAVVYLLSTFGAPFPSLDGKKLAARSWAAYFHQVSIGTGQHHKYLPIMNERLDLSGTSELSSLTNVVKEAEESLRIAPDKLEDLEEFIDGYFQKLPSVTIICLCFLGSGYTLLLKDMISLLSPVSSWMLFSSISSNRRPVTVILPINQVPEEREQTSGNLDLQSIFVARDKWLCPWSSNFVDDVAPQFRSMLEESYSCSKLQVDDDISRTTYWLQKTKLNKSLENFTRSLEDLCFGTWRFLLLGDPFDCPDLDRVHMKLLLAYRGCFARGNWEPRSLAAHLADEEVKESTASSVHKLILKTISELEEKHFNRRSIVLVLDGDMQMLPWESLPTLRKQEVYRMPSVSSIFALLHQMRGGRGLDRRNETVFPLVNPFDAYFLLNPSGDLPETQTEFEDLFKREMPEGRVCSVPSFEELASALQKHDLFIYFGHGSGEQFWPRKKIENLESCAATLLMGCSSGSLVVKGQYAPEGPPLSYLLAGCPAIIANLWDVLSNDINRYCKVLLDAWLRDESQAGSGKEIRFASLMGKARDACRFPFLTGAAPVCYGVPTVILKKDD</sequence>
<dbReference type="PANTHER" id="PTHR12792">
    <property type="entry name" value="EXTRA SPINDLE POLES 1-RELATED"/>
    <property type="match status" value="1"/>
</dbReference>
<dbReference type="EMBL" id="JAGGNH010000001">
    <property type="protein sequence ID" value="KAJ0987621.1"/>
    <property type="molecule type" value="Genomic_DNA"/>
</dbReference>
<reference evidence="6" key="1">
    <citation type="submission" date="2021-03" db="EMBL/GenBank/DDBJ databases">
        <authorList>
            <person name="Li Z."/>
            <person name="Yang C."/>
        </authorList>
    </citation>
    <scope>NUCLEOTIDE SEQUENCE</scope>
    <source>
        <strain evidence="6">Dzin_1.0</strain>
        <tissue evidence="6">Leaf</tissue>
    </source>
</reference>
<evidence type="ECO:0000259" key="5">
    <source>
        <dbReference type="PROSITE" id="PS51700"/>
    </source>
</evidence>
<dbReference type="EC" id="3.4.22.49" evidence="2"/>
<dbReference type="OrthoDB" id="692727at2759"/>
<evidence type="ECO:0000256" key="3">
    <source>
        <dbReference type="ARBA" id="ARBA00022801"/>
    </source>
</evidence>
<comment type="catalytic activity">
    <reaction evidence="1">
        <text>All bonds known to be hydrolyzed by this endopeptidase have arginine in P1 and an acidic residue in P4. P6 is often occupied by an acidic residue or by a hydroxy-amino-acid residue, the phosphorylation of which enhances cleavage.</text>
        <dbReference type="EC" id="3.4.22.49"/>
    </reaction>
</comment>
<evidence type="ECO:0000313" key="6">
    <source>
        <dbReference type="EMBL" id="KAJ0987621.1"/>
    </source>
</evidence>
<dbReference type="GO" id="GO:0051307">
    <property type="term" value="P:meiotic chromosome separation"/>
    <property type="evidence" value="ECO:0007669"/>
    <property type="project" value="TreeGrafter"/>
</dbReference>
<dbReference type="InterPro" id="IPR056932">
    <property type="entry name" value="TPR_ESP1_2nd"/>
</dbReference>
<gene>
    <name evidence="6" type="ORF">J5N97_005977</name>
</gene>
<evidence type="ECO:0000313" key="7">
    <source>
        <dbReference type="Proteomes" id="UP001085076"/>
    </source>
</evidence>
<keyword evidence="7" id="KW-1185">Reference proteome</keyword>
<reference evidence="6" key="2">
    <citation type="journal article" date="2022" name="Hortic Res">
        <title>The genome of Dioscorea zingiberensis sheds light on the biosynthesis, origin and evolution of the medicinally important diosgenin saponins.</title>
        <authorList>
            <person name="Li Y."/>
            <person name="Tan C."/>
            <person name="Li Z."/>
            <person name="Guo J."/>
            <person name="Li S."/>
            <person name="Chen X."/>
            <person name="Wang C."/>
            <person name="Dai X."/>
            <person name="Yang H."/>
            <person name="Song W."/>
            <person name="Hou L."/>
            <person name="Xu J."/>
            <person name="Tong Z."/>
            <person name="Xu A."/>
            <person name="Yuan X."/>
            <person name="Wang W."/>
            <person name="Yang Q."/>
            <person name="Chen L."/>
            <person name="Sun Z."/>
            <person name="Wang K."/>
            <person name="Pan B."/>
            <person name="Chen J."/>
            <person name="Bao Y."/>
            <person name="Liu F."/>
            <person name="Qi X."/>
            <person name="Gang D.R."/>
            <person name="Wen J."/>
            <person name="Li J."/>
        </authorList>
    </citation>
    <scope>NUCLEOTIDE SEQUENCE</scope>
    <source>
        <strain evidence="6">Dzin_1.0</strain>
    </source>
</reference>
<proteinExistence type="predicted"/>
<dbReference type="InterPro" id="IPR030397">
    <property type="entry name" value="SEPARIN_core_dom"/>
</dbReference>
<dbReference type="PANTHER" id="PTHR12792:SF0">
    <property type="entry name" value="SEPARIN"/>
    <property type="match status" value="1"/>
</dbReference>
<dbReference type="Pfam" id="PF25110">
    <property type="entry name" value="TPR_ESP1"/>
    <property type="match status" value="1"/>
</dbReference>
<dbReference type="Pfam" id="PF03568">
    <property type="entry name" value="Separin_C"/>
    <property type="match status" value="1"/>
</dbReference>
<dbReference type="GO" id="GO:0006508">
    <property type="term" value="P:proteolysis"/>
    <property type="evidence" value="ECO:0007669"/>
    <property type="project" value="InterPro"/>
</dbReference>
<evidence type="ECO:0000256" key="2">
    <source>
        <dbReference type="ARBA" id="ARBA00012489"/>
    </source>
</evidence>
<keyword evidence="3" id="KW-0378">Hydrolase</keyword>